<reference evidence="12 13" key="1">
    <citation type="submission" date="2019-08" db="EMBL/GenBank/DDBJ databases">
        <title>A chromosome-level genome assembly, high-density linkage maps, and genome scans reveal the genomic architecture of hybrid incompatibilities underlying speciation via character displacement in darters (Percidae: Etheostominae).</title>
        <authorList>
            <person name="Moran R.L."/>
            <person name="Catchen J.M."/>
            <person name="Fuller R.C."/>
        </authorList>
    </citation>
    <scope>NUCLEOTIDE SEQUENCE [LARGE SCALE GENOMIC DNA]</scope>
    <source>
        <strain evidence="12">EspeVRDwgs_2016</strain>
        <tissue evidence="12">Muscle</tissue>
    </source>
</reference>
<protein>
    <recommendedName>
        <fullName evidence="11">Myosin motor domain-containing protein</fullName>
    </recommendedName>
</protein>
<evidence type="ECO:0000256" key="2">
    <source>
        <dbReference type="ARBA" id="ARBA00022741"/>
    </source>
</evidence>
<comment type="caution">
    <text evidence="12">The sequence shown here is derived from an EMBL/GenBank/DDBJ whole genome shotgun (WGS) entry which is preliminary data.</text>
</comment>
<dbReference type="GO" id="GO:0051015">
    <property type="term" value="F:actin filament binding"/>
    <property type="evidence" value="ECO:0007669"/>
    <property type="project" value="InterPro"/>
</dbReference>
<dbReference type="InterPro" id="IPR004009">
    <property type="entry name" value="SH3_Myosin"/>
</dbReference>
<feature type="region of interest" description="Disordered" evidence="10">
    <location>
        <begin position="1"/>
        <end position="63"/>
    </location>
</feature>
<evidence type="ECO:0000256" key="8">
    <source>
        <dbReference type="PROSITE-ProRule" id="PRU00782"/>
    </source>
</evidence>
<dbReference type="SUPFAM" id="SSF50084">
    <property type="entry name" value="Myosin S1 fragment, N-terminal domain"/>
    <property type="match status" value="1"/>
</dbReference>
<feature type="binding site" evidence="8">
    <location>
        <begin position="138"/>
        <end position="145"/>
    </location>
    <ligand>
        <name>ATP</name>
        <dbReference type="ChEBI" id="CHEBI:30616"/>
    </ligand>
</feature>
<dbReference type="Gene3D" id="2.30.30.360">
    <property type="entry name" value="Myosin S1 fragment, N-terminal"/>
    <property type="match status" value="1"/>
</dbReference>
<keyword evidence="5 8" id="KW-0518">Myosin</keyword>
<dbReference type="InterPro" id="IPR027417">
    <property type="entry name" value="P-loop_NTPase"/>
</dbReference>
<keyword evidence="13" id="KW-1185">Reference proteome</keyword>
<dbReference type="Gene3D" id="1.20.5.340">
    <property type="match status" value="5"/>
</dbReference>
<dbReference type="PANTHER" id="PTHR45615">
    <property type="entry name" value="MYOSIN HEAVY CHAIN, NON-MUSCLE"/>
    <property type="match status" value="1"/>
</dbReference>
<dbReference type="Pfam" id="PF01576">
    <property type="entry name" value="Myosin_tail_1"/>
    <property type="match status" value="2"/>
</dbReference>
<dbReference type="GO" id="GO:0031032">
    <property type="term" value="P:actomyosin structure organization"/>
    <property type="evidence" value="ECO:0007669"/>
    <property type="project" value="TreeGrafter"/>
</dbReference>
<evidence type="ECO:0000256" key="9">
    <source>
        <dbReference type="SAM" id="Coils"/>
    </source>
</evidence>
<evidence type="ECO:0000256" key="5">
    <source>
        <dbReference type="ARBA" id="ARBA00023123"/>
    </source>
</evidence>
<evidence type="ECO:0000256" key="7">
    <source>
        <dbReference type="ARBA" id="ARBA00023203"/>
    </source>
</evidence>
<dbReference type="InterPro" id="IPR008989">
    <property type="entry name" value="Myosin_S1_N"/>
</dbReference>
<keyword evidence="7 8" id="KW-0009">Actin-binding</keyword>
<dbReference type="PROSITE" id="PS51456">
    <property type="entry name" value="MYOSIN_MOTOR"/>
    <property type="match status" value="1"/>
</dbReference>
<dbReference type="Gene3D" id="1.20.5.4820">
    <property type="match status" value="2"/>
</dbReference>
<dbReference type="Gene3D" id="1.20.58.530">
    <property type="match status" value="1"/>
</dbReference>
<feature type="coiled-coil region" evidence="9">
    <location>
        <begin position="512"/>
        <end position="946"/>
    </location>
</feature>
<proteinExistence type="inferred from homology"/>
<name>A0A5J5CUY5_9PERO</name>
<dbReference type="Gene3D" id="3.40.850.10">
    <property type="entry name" value="Kinesin motor domain"/>
    <property type="match status" value="1"/>
</dbReference>
<feature type="compositionally biased region" description="Polar residues" evidence="10">
    <location>
        <begin position="44"/>
        <end position="56"/>
    </location>
</feature>
<dbReference type="SMART" id="SM00242">
    <property type="entry name" value="MYSc"/>
    <property type="match status" value="1"/>
</dbReference>
<evidence type="ECO:0000256" key="1">
    <source>
        <dbReference type="ARBA" id="ARBA00008314"/>
    </source>
</evidence>
<evidence type="ECO:0000313" key="12">
    <source>
        <dbReference type="EMBL" id="KAA8585547.1"/>
    </source>
</evidence>
<comment type="similarity">
    <text evidence="1 8">Belongs to the TRAFAC class myosin-kinesin ATPase superfamily. Myosin family.</text>
</comment>
<feature type="non-terminal residue" evidence="12">
    <location>
        <position position="1"/>
    </location>
</feature>
<dbReference type="GO" id="GO:0005737">
    <property type="term" value="C:cytoplasm"/>
    <property type="evidence" value="ECO:0007669"/>
    <property type="project" value="TreeGrafter"/>
</dbReference>
<evidence type="ECO:0000256" key="4">
    <source>
        <dbReference type="ARBA" id="ARBA00023054"/>
    </source>
</evidence>
<accession>A0A5J5CUY5</accession>
<dbReference type="GO" id="GO:0016460">
    <property type="term" value="C:myosin II complex"/>
    <property type="evidence" value="ECO:0007669"/>
    <property type="project" value="TreeGrafter"/>
</dbReference>
<dbReference type="GO" id="GO:0032982">
    <property type="term" value="C:myosin filament"/>
    <property type="evidence" value="ECO:0007669"/>
    <property type="project" value="TreeGrafter"/>
</dbReference>
<dbReference type="Proteomes" id="UP000327493">
    <property type="component" value="Chromosome 15"/>
</dbReference>
<dbReference type="AlphaFoldDB" id="A0A5J5CUY5"/>
<keyword evidence="6 8" id="KW-0505">Motor protein</keyword>
<dbReference type="InterPro" id="IPR001609">
    <property type="entry name" value="Myosin_head_motor_dom-like"/>
</dbReference>
<dbReference type="Pfam" id="PF00063">
    <property type="entry name" value="Myosin_head"/>
    <property type="match status" value="2"/>
</dbReference>
<comment type="caution">
    <text evidence="8">Lacks conserved residue(s) required for the propagation of feature annotation.</text>
</comment>
<evidence type="ECO:0000256" key="10">
    <source>
        <dbReference type="SAM" id="MobiDB-lite"/>
    </source>
</evidence>
<dbReference type="PANTHER" id="PTHR45615:SF23">
    <property type="entry name" value="MYOSIN-11"/>
    <property type="match status" value="1"/>
</dbReference>
<organism evidence="12 13">
    <name type="scientific">Etheostoma spectabile</name>
    <name type="common">orangethroat darter</name>
    <dbReference type="NCBI Taxonomy" id="54343"/>
    <lineage>
        <taxon>Eukaryota</taxon>
        <taxon>Metazoa</taxon>
        <taxon>Chordata</taxon>
        <taxon>Craniata</taxon>
        <taxon>Vertebrata</taxon>
        <taxon>Euteleostomi</taxon>
        <taxon>Actinopterygii</taxon>
        <taxon>Neopterygii</taxon>
        <taxon>Teleostei</taxon>
        <taxon>Neoteleostei</taxon>
        <taxon>Acanthomorphata</taxon>
        <taxon>Eupercaria</taxon>
        <taxon>Perciformes</taxon>
        <taxon>Percoidei</taxon>
        <taxon>Percidae</taxon>
        <taxon>Etheostomatinae</taxon>
        <taxon>Etheostoma</taxon>
    </lineage>
</organism>
<keyword evidence="2 8" id="KW-0547">Nucleotide-binding</keyword>
<keyword evidence="4 9" id="KW-0175">Coiled coil</keyword>
<sequence>SEVNPSPIDPPEADPVASDDPDVSSTAPEPPAIHLDSDAAAPQIDSSASGATSNMADPTPDDAKFLFLDNDFRNSGVAQADWSAKKMVWIPSEKEGFEAASIKEEKGDERESAPPSEFMFGVFSLVSNREDQSILCTGESGAGKTENTKKVIQYLAVVASSHKGKKDANPQQPQQGGSLAYGKFIKLNFDVTEELLLEDFSCYRFLVAGHVEISGQEDDEMFIETLEAMEIMGFTEEERIGMMKVVSTVLQLGNIKFEKERNSEQATMPDDTAAQKVCHLQGINITDFTRAILTPRIKVGREVVQKAQTKQQNNPPGILALLDEECWFPKATDVSFVEKLLNTHTGHVKFSKPKQHKDKLMFTVLHYAGKVDYNAANWLTKNMDPLNDNVTALLNNSSSNFIQDLWKDVDRVVGLETITKIYEILAANAIPKGFMDGKQACCLMVKHLDLDPNLYRIGQSKMFFRTGVLAQLEEERDLKMTVVIQRNCACYLKLKNWQWWRLFTKVKPLLQVTRQEEEMGQKDEELKAAKEVAMKVETELKDITQKHTQLIEERAQLEMKLHAETELYAEAEEMRVRLEAKKQELEEVLHEMESRLEEEEDRSNALHNEKKEMEQQLQLMEAHIAEEEDARQKLQMEKVSVEGKVKKLEEDVLMMEDQNNKLQKERKLLEERLADMSSNLAEEEEKSKNLTKLKTKHESMISELELRMKKEEKGRLDMEKAKRKVEAELGDLQEQHADLQAQLAELRAQLAAKEEELQATQARLEEECNQRGAAVKRVRELEVLFSELQEDLEAERAARGKVEAARRDLGEELNALRTELEDSLDTTAAQQELRAKREQEVSMLKKAMEDEGRSHEAQVQDLRQKHSQAVEELTEQLEQAKRVRAGLEKAKQALEKETADLSADLRSLASAKQDVEHKKKKVEGQLNELNSRFNESERQRTELGERVSKMTTELESVTGLLNEAEGKNIKLSKDVSRASVRGDPAEAESIWTSASHCFTFCQLSDSKKKLDEMSGTVEALEEGKKRLQRELEAANSEYEEKASAYDKLEKSRGRMQQELEDVLMDLDSQRQLVSNLEKKQKKFDQMLAEERAVSCKFAEERDRAEAEAREKETRVLALARALEENQSALEEAEKTMKGLRADMEDLISSKDDVGKSVRGNI</sequence>
<dbReference type="Pfam" id="PF02736">
    <property type="entry name" value="Myosin_N"/>
    <property type="match status" value="1"/>
</dbReference>
<evidence type="ECO:0000313" key="13">
    <source>
        <dbReference type="Proteomes" id="UP000327493"/>
    </source>
</evidence>
<evidence type="ECO:0000256" key="3">
    <source>
        <dbReference type="ARBA" id="ARBA00022840"/>
    </source>
</evidence>
<dbReference type="InterPro" id="IPR036961">
    <property type="entry name" value="Kinesin_motor_dom_sf"/>
</dbReference>
<dbReference type="InterPro" id="IPR002928">
    <property type="entry name" value="Myosin_tail"/>
</dbReference>
<evidence type="ECO:0000259" key="11">
    <source>
        <dbReference type="PROSITE" id="PS51456"/>
    </source>
</evidence>
<dbReference type="GO" id="GO:0000146">
    <property type="term" value="F:microfilament motor activity"/>
    <property type="evidence" value="ECO:0007669"/>
    <property type="project" value="TreeGrafter"/>
</dbReference>
<dbReference type="SUPFAM" id="SSF52540">
    <property type="entry name" value="P-loop containing nucleoside triphosphate hydrolases"/>
    <property type="match status" value="1"/>
</dbReference>
<keyword evidence="3 8" id="KW-0067">ATP-binding</keyword>
<gene>
    <name evidence="12" type="ORF">FQN60_004241</name>
</gene>
<evidence type="ECO:0000256" key="6">
    <source>
        <dbReference type="ARBA" id="ARBA00023175"/>
    </source>
</evidence>
<dbReference type="SUPFAM" id="SSF90257">
    <property type="entry name" value="Myosin rod fragments"/>
    <property type="match status" value="5"/>
</dbReference>
<dbReference type="EMBL" id="VOFY01000015">
    <property type="protein sequence ID" value="KAA8585547.1"/>
    <property type="molecule type" value="Genomic_DNA"/>
</dbReference>
<dbReference type="GO" id="GO:0005524">
    <property type="term" value="F:ATP binding"/>
    <property type="evidence" value="ECO:0007669"/>
    <property type="project" value="UniProtKB-UniRule"/>
</dbReference>
<dbReference type="FunFam" id="1.20.5.340:FF:000007">
    <property type="entry name" value="Myosin heavy chain, non-muscle"/>
    <property type="match status" value="1"/>
</dbReference>
<feature type="domain" description="Myosin motor" evidence="11">
    <location>
        <begin position="1"/>
        <end position="409"/>
    </location>
</feature>
<feature type="coiled-coil region" evidence="9">
    <location>
        <begin position="1010"/>
        <end position="1149"/>
    </location>
</feature>